<dbReference type="Gene3D" id="3.40.50.150">
    <property type="entry name" value="Vaccinia Virus protein VP39"/>
    <property type="match status" value="1"/>
</dbReference>
<accession>A0A842HEM8</accession>
<dbReference type="InterPro" id="IPR041698">
    <property type="entry name" value="Methyltransf_25"/>
</dbReference>
<dbReference type="AlphaFoldDB" id="A0A842HEM8"/>
<name>A0A842HEM8_9BACT</name>
<dbReference type="Proteomes" id="UP000546464">
    <property type="component" value="Unassembled WGS sequence"/>
</dbReference>
<dbReference type="PANTHER" id="PTHR43861:SF2">
    <property type="entry name" value="CARBOXY-S-ADENOSYL-L-METHIONINE SYNTHASE"/>
    <property type="match status" value="1"/>
</dbReference>
<reference evidence="3 4" key="1">
    <citation type="submission" date="2020-07" db="EMBL/GenBank/DDBJ databases">
        <authorList>
            <person name="Feng X."/>
        </authorList>
    </citation>
    <scope>NUCLEOTIDE SEQUENCE [LARGE SCALE GENOMIC DNA]</scope>
    <source>
        <strain evidence="3 4">JCM31066</strain>
    </source>
</reference>
<evidence type="ECO:0000313" key="4">
    <source>
        <dbReference type="Proteomes" id="UP000546464"/>
    </source>
</evidence>
<evidence type="ECO:0000256" key="1">
    <source>
        <dbReference type="ARBA" id="ARBA00022679"/>
    </source>
</evidence>
<dbReference type="GO" id="GO:0032259">
    <property type="term" value="P:methylation"/>
    <property type="evidence" value="ECO:0007669"/>
    <property type="project" value="UniProtKB-KW"/>
</dbReference>
<dbReference type="GO" id="GO:0008168">
    <property type="term" value="F:methyltransferase activity"/>
    <property type="evidence" value="ECO:0007669"/>
    <property type="project" value="UniProtKB-KW"/>
</dbReference>
<evidence type="ECO:0000259" key="2">
    <source>
        <dbReference type="Pfam" id="PF13649"/>
    </source>
</evidence>
<comment type="caution">
    <text evidence="3">The sequence shown here is derived from an EMBL/GenBank/DDBJ whole genome shotgun (WGS) entry which is preliminary data.</text>
</comment>
<protein>
    <submittedName>
        <fullName evidence="3">Methyltransferase domain-containing protein</fullName>
    </submittedName>
</protein>
<dbReference type="Pfam" id="PF13649">
    <property type="entry name" value="Methyltransf_25"/>
    <property type="match status" value="1"/>
</dbReference>
<keyword evidence="4" id="KW-1185">Reference proteome</keyword>
<keyword evidence="1 3" id="KW-0808">Transferase</keyword>
<gene>
    <name evidence="3" type="ORF">H5P28_05800</name>
</gene>
<dbReference type="RefSeq" id="WP_185674770.1">
    <property type="nucleotide sequence ID" value="NZ_JACHVB010000014.1"/>
</dbReference>
<proteinExistence type="predicted"/>
<dbReference type="PANTHER" id="PTHR43861">
    <property type="entry name" value="TRANS-ACONITATE 2-METHYLTRANSFERASE-RELATED"/>
    <property type="match status" value="1"/>
</dbReference>
<dbReference type="InterPro" id="IPR029063">
    <property type="entry name" value="SAM-dependent_MTases_sf"/>
</dbReference>
<keyword evidence="3" id="KW-0489">Methyltransferase</keyword>
<dbReference type="SUPFAM" id="SSF53335">
    <property type="entry name" value="S-adenosyl-L-methionine-dependent methyltransferases"/>
    <property type="match status" value="1"/>
</dbReference>
<evidence type="ECO:0000313" key="3">
    <source>
        <dbReference type="EMBL" id="MBC2593771.1"/>
    </source>
</evidence>
<sequence>MSADIEADTGITTEASNWVFDEHVAPHFDEHVRKSVPVYDRVQELAATFSDWFTHPDCTVLDFGAATGETLRLIRERHRKALTLIGYDNSQAMIAQAASKGIEVTFTDLERFSDIPPFAYGVALYTLQFLRPQARQQLVYQIANTIERGGGLFVVEKVLGSYPTTQDIIQQLYWDMKISNGLTPAQVINKAHALRGCMFPKTIAENETEFRAAGFSQIELVFKDLQFCGWLLIR</sequence>
<feature type="domain" description="Methyltransferase" evidence="2">
    <location>
        <begin position="60"/>
        <end position="150"/>
    </location>
</feature>
<dbReference type="EMBL" id="JACHVB010000014">
    <property type="protein sequence ID" value="MBC2593771.1"/>
    <property type="molecule type" value="Genomic_DNA"/>
</dbReference>
<organism evidence="3 4">
    <name type="scientific">Ruficoccus amylovorans</name>
    <dbReference type="NCBI Taxonomy" id="1804625"/>
    <lineage>
        <taxon>Bacteria</taxon>
        <taxon>Pseudomonadati</taxon>
        <taxon>Verrucomicrobiota</taxon>
        <taxon>Opitutia</taxon>
        <taxon>Puniceicoccales</taxon>
        <taxon>Cerasicoccaceae</taxon>
        <taxon>Ruficoccus</taxon>
    </lineage>
</organism>